<keyword evidence="1" id="KW-0472">Membrane</keyword>
<sequence length="266" mass="29312">MGVSLSTARWLAPASFAYNFAAQIYGMSSTPSMADVHDQNLSFWSPYPYFIAGFFSVQQIAQVAWMYRLWKLDSSKPKEADELKPVVKFVPYYALGNICIGTWMFFWNASMLKTSNVFVVINSLAQLYYVFTQLDRMNTASTSSVLTHFVSKTFAGIGVLDLLHNGSIAYFKDQAPTTAVKVITALGFGGLAVFSDWIFGACLVYDLVALSVGQGIYTGKDWSGLLGAYAVGTAAIVGLRNWALPPYTRKVDGYYTVGQDEVDNRA</sequence>
<evidence type="ECO:0000256" key="1">
    <source>
        <dbReference type="SAM" id="Phobius"/>
    </source>
</evidence>
<name>A0A6A6GJY9_9PEZI</name>
<feature type="transmembrane region" description="Helical" evidence="1">
    <location>
        <begin position="90"/>
        <end position="109"/>
    </location>
</feature>
<dbReference type="EMBL" id="ML992503">
    <property type="protein sequence ID" value="KAF2226001.1"/>
    <property type="molecule type" value="Genomic_DNA"/>
</dbReference>
<evidence type="ECO:0000313" key="2">
    <source>
        <dbReference type="EMBL" id="KAF2226001.1"/>
    </source>
</evidence>
<dbReference type="Proteomes" id="UP000799538">
    <property type="component" value="Unassembled WGS sequence"/>
</dbReference>
<dbReference type="AlphaFoldDB" id="A0A6A6GJY9"/>
<evidence type="ECO:0000313" key="3">
    <source>
        <dbReference type="Proteomes" id="UP000799538"/>
    </source>
</evidence>
<proteinExistence type="predicted"/>
<keyword evidence="3" id="KW-1185">Reference proteome</keyword>
<keyword evidence="1" id="KW-1133">Transmembrane helix</keyword>
<feature type="transmembrane region" description="Helical" evidence="1">
    <location>
        <begin position="183"/>
        <end position="210"/>
    </location>
</feature>
<organism evidence="2 3">
    <name type="scientific">Elsinoe ampelina</name>
    <dbReference type="NCBI Taxonomy" id="302913"/>
    <lineage>
        <taxon>Eukaryota</taxon>
        <taxon>Fungi</taxon>
        <taxon>Dikarya</taxon>
        <taxon>Ascomycota</taxon>
        <taxon>Pezizomycotina</taxon>
        <taxon>Dothideomycetes</taxon>
        <taxon>Dothideomycetidae</taxon>
        <taxon>Myriangiales</taxon>
        <taxon>Elsinoaceae</taxon>
        <taxon>Elsinoe</taxon>
    </lineage>
</organism>
<reference evidence="3" key="1">
    <citation type="journal article" date="2020" name="Stud. Mycol.">
        <title>101 Dothideomycetes genomes: A test case for predicting lifestyles and emergence of pathogens.</title>
        <authorList>
            <person name="Haridas S."/>
            <person name="Albert R."/>
            <person name="Binder M."/>
            <person name="Bloem J."/>
            <person name="LaButti K."/>
            <person name="Salamov A."/>
            <person name="Andreopoulos B."/>
            <person name="Baker S."/>
            <person name="Barry K."/>
            <person name="Bills G."/>
            <person name="Bluhm B."/>
            <person name="Cannon C."/>
            <person name="Castanera R."/>
            <person name="Culley D."/>
            <person name="Daum C."/>
            <person name="Ezra D."/>
            <person name="Gonzalez J."/>
            <person name="Henrissat B."/>
            <person name="Kuo A."/>
            <person name="Liang C."/>
            <person name="Lipzen A."/>
            <person name="Lutzoni F."/>
            <person name="Magnuson J."/>
            <person name="Mondo S."/>
            <person name="Nolan M."/>
            <person name="Ohm R."/>
            <person name="Pangilinan J."/>
            <person name="Park H.-J."/>
            <person name="Ramirez L."/>
            <person name="Alfaro M."/>
            <person name="Sun H."/>
            <person name="Tritt A."/>
            <person name="Yoshinaga Y."/>
            <person name="Zwiers L.-H."/>
            <person name="Turgeon B."/>
            <person name="Goodwin S."/>
            <person name="Spatafora J."/>
            <person name="Crous P."/>
            <person name="Grigoriev I."/>
        </authorList>
    </citation>
    <scope>NUCLEOTIDE SEQUENCE [LARGE SCALE GENOMIC DNA]</scope>
    <source>
        <strain evidence="3">CECT 20119</strain>
    </source>
</reference>
<keyword evidence="1" id="KW-0812">Transmembrane</keyword>
<accession>A0A6A6GJY9</accession>
<dbReference type="OrthoDB" id="2332199at2759"/>
<feature type="transmembrane region" description="Helical" evidence="1">
    <location>
        <begin position="47"/>
        <end position="70"/>
    </location>
</feature>
<gene>
    <name evidence="2" type="ORF">BDZ85DRAFT_193308</name>
</gene>
<protein>
    <submittedName>
        <fullName evidence="2">Uncharacterized protein</fullName>
    </submittedName>
</protein>
<feature type="transmembrane region" description="Helical" evidence="1">
    <location>
        <begin position="222"/>
        <end position="243"/>
    </location>
</feature>
<feature type="transmembrane region" description="Helical" evidence="1">
    <location>
        <begin position="115"/>
        <end position="132"/>
    </location>
</feature>